<dbReference type="Proteomes" id="UP000053562">
    <property type="component" value="Unassembled WGS sequence"/>
</dbReference>
<evidence type="ECO:0000313" key="3">
    <source>
        <dbReference type="Proteomes" id="UP000053562"/>
    </source>
</evidence>
<proteinExistence type="predicted"/>
<reference evidence="2 3" key="1">
    <citation type="submission" date="2011-08" db="EMBL/GenBank/DDBJ databases">
        <title>The Genome Sequence of Plasmodium vivax India VII.</title>
        <authorList>
            <consortium name="The Broad Institute Genome Sequencing Platform"/>
            <consortium name="The Broad Institute Genome Sequencing Center for Infectious Disease"/>
            <person name="Neafsey D."/>
            <person name="Carlton J."/>
            <person name="Barnwell J."/>
            <person name="Collins W."/>
            <person name="Escalante A."/>
            <person name="Mullikin J."/>
            <person name="Saul A."/>
            <person name="Guigo R."/>
            <person name="Camara F."/>
            <person name="Young S.K."/>
            <person name="Zeng Q."/>
            <person name="Gargeya S."/>
            <person name="Fitzgerald M."/>
            <person name="Haas B."/>
            <person name="Abouelleil A."/>
            <person name="Alvarado L."/>
            <person name="Arachchi H.M."/>
            <person name="Berlin A."/>
            <person name="Brown A."/>
            <person name="Chapman S.B."/>
            <person name="Chen Z."/>
            <person name="Dunbar C."/>
            <person name="Freedman E."/>
            <person name="Gearin G."/>
            <person name="Gellesch M."/>
            <person name="Goldberg J."/>
            <person name="Griggs A."/>
            <person name="Gujja S."/>
            <person name="Heiman D."/>
            <person name="Howarth C."/>
            <person name="Larson L."/>
            <person name="Lui A."/>
            <person name="MacDonald P.J.P."/>
            <person name="Montmayeur A."/>
            <person name="Murphy C."/>
            <person name="Neiman D."/>
            <person name="Pearson M."/>
            <person name="Priest M."/>
            <person name="Roberts A."/>
            <person name="Saif S."/>
            <person name="Shea T."/>
            <person name="Shenoy N."/>
            <person name="Sisk P."/>
            <person name="Stolte C."/>
            <person name="Sykes S."/>
            <person name="Wortman J."/>
            <person name="Nusbaum C."/>
            <person name="Birren B."/>
        </authorList>
    </citation>
    <scope>NUCLEOTIDE SEQUENCE [LARGE SCALE GENOMIC DNA]</scope>
    <source>
        <strain evidence="2 3">India VII</strain>
    </source>
</reference>
<protein>
    <submittedName>
        <fullName evidence="2">Uncharacterized protein</fullName>
    </submittedName>
</protein>
<dbReference type="AlphaFoldDB" id="A0A0J9SJ81"/>
<gene>
    <name evidence="2" type="ORF">PVIIG_06510</name>
</gene>
<keyword evidence="1" id="KW-0812">Transmembrane</keyword>
<sequence length="182" mass="20935">MKLCDRLVQCTNRRYGCKAEETSSESEDGSDSSSAVEETTNPCKYVTYECQHILFLSSFQLSITLVFSLYCQFYHLAILNLGLFLTSIIHWRKPELGLRRTVDMLMTLMNFLMHIFHSLNVNSMSFFICICGAILVFFLYYSGKKFSYNSYSTLCHLLIHTTGNMSALAIYYISKSKLIDHS</sequence>
<feature type="transmembrane region" description="Helical" evidence="1">
    <location>
        <begin position="154"/>
        <end position="173"/>
    </location>
</feature>
<name>A0A0J9SJ81_PLAVI</name>
<organism evidence="2 3">
    <name type="scientific">Plasmodium vivax India VII</name>
    <dbReference type="NCBI Taxonomy" id="1077284"/>
    <lineage>
        <taxon>Eukaryota</taxon>
        <taxon>Sar</taxon>
        <taxon>Alveolata</taxon>
        <taxon>Apicomplexa</taxon>
        <taxon>Aconoidasida</taxon>
        <taxon>Haemosporida</taxon>
        <taxon>Plasmodiidae</taxon>
        <taxon>Plasmodium</taxon>
        <taxon>Plasmodium (Plasmodium)</taxon>
    </lineage>
</organism>
<feature type="transmembrane region" description="Helical" evidence="1">
    <location>
        <begin position="65"/>
        <end position="89"/>
    </location>
</feature>
<dbReference type="EMBL" id="KQ234145">
    <property type="protein sequence ID" value="KMZ83080.1"/>
    <property type="molecule type" value="Genomic_DNA"/>
</dbReference>
<feature type="transmembrane region" description="Helical" evidence="1">
    <location>
        <begin position="125"/>
        <end position="142"/>
    </location>
</feature>
<evidence type="ECO:0000313" key="2">
    <source>
        <dbReference type="EMBL" id="KMZ83080.1"/>
    </source>
</evidence>
<dbReference type="OrthoDB" id="369406at2759"/>
<evidence type="ECO:0000256" key="1">
    <source>
        <dbReference type="SAM" id="Phobius"/>
    </source>
</evidence>
<accession>A0A0J9SJ81</accession>
<keyword evidence="1" id="KW-1133">Transmembrane helix</keyword>
<keyword evidence="1" id="KW-0472">Membrane</keyword>